<proteinExistence type="predicted"/>
<dbReference type="EMBL" id="VFOW01000001">
    <property type="protein sequence ID" value="TQL79104.1"/>
    <property type="molecule type" value="Genomic_DNA"/>
</dbReference>
<accession>A0A543B2N6</accession>
<feature type="transmembrane region" description="Helical" evidence="1">
    <location>
        <begin position="101"/>
        <end position="120"/>
    </location>
</feature>
<protein>
    <submittedName>
        <fullName evidence="2">CDP-diacylglycerol--glycerol-3-phosphate 3-phosphatidyltransferase</fullName>
    </submittedName>
</protein>
<keyword evidence="1" id="KW-0472">Membrane</keyword>
<dbReference type="RefSeq" id="WP_142044155.1">
    <property type="nucleotide sequence ID" value="NZ_JBHTGS010000002.1"/>
</dbReference>
<feature type="transmembrane region" description="Helical" evidence="1">
    <location>
        <begin position="177"/>
        <end position="199"/>
    </location>
</feature>
<keyword evidence="3" id="KW-1185">Reference proteome</keyword>
<keyword evidence="1" id="KW-1133">Transmembrane helix</keyword>
<evidence type="ECO:0000256" key="1">
    <source>
        <dbReference type="SAM" id="Phobius"/>
    </source>
</evidence>
<evidence type="ECO:0000313" key="3">
    <source>
        <dbReference type="Proteomes" id="UP000317043"/>
    </source>
</evidence>
<gene>
    <name evidence="2" type="ORF">FB566_4705</name>
</gene>
<keyword evidence="1" id="KW-0812">Transmembrane</keyword>
<feature type="transmembrane region" description="Helical" evidence="1">
    <location>
        <begin position="76"/>
        <end position="95"/>
    </location>
</feature>
<feature type="transmembrane region" description="Helical" evidence="1">
    <location>
        <begin position="46"/>
        <end position="64"/>
    </location>
</feature>
<dbReference type="GO" id="GO:0016740">
    <property type="term" value="F:transferase activity"/>
    <property type="evidence" value="ECO:0007669"/>
    <property type="project" value="UniProtKB-KW"/>
</dbReference>
<comment type="caution">
    <text evidence="2">The sequence shown here is derived from an EMBL/GenBank/DDBJ whole genome shotgun (WGS) entry which is preliminary data.</text>
</comment>
<organism evidence="2 3">
    <name type="scientific">Stackebrandtia endophytica</name>
    <dbReference type="NCBI Taxonomy" id="1496996"/>
    <lineage>
        <taxon>Bacteria</taxon>
        <taxon>Bacillati</taxon>
        <taxon>Actinomycetota</taxon>
        <taxon>Actinomycetes</taxon>
        <taxon>Glycomycetales</taxon>
        <taxon>Glycomycetaceae</taxon>
        <taxon>Stackebrandtia</taxon>
    </lineage>
</organism>
<dbReference type="Proteomes" id="UP000317043">
    <property type="component" value="Unassembled WGS sequence"/>
</dbReference>
<name>A0A543B2N6_9ACTN</name>
<evidence type="ECO:0000313" key="2">
    <source>
        <dbReference type="EMBL" id="TQL79104.1"/>
    </source>
</evidence>
<dbReference type="InParanoid" id="A0A543B2N6"/>
<reference evidence="2 3" key="1">
    <citation type="submission" date="2019-06" db="EMBL/GenBank/DDBJ databases">
        <title>Sequencing the genomes of 1000 actinobacteria strains.</title>
        <authorList>
            <person name="Klenk H.-P."/>
        </authorList>
    </citation>
    <scope>NUCLEOTIDE SEQUENCE [LARGE SCALE GENOMIC DNA]</scope>
    <source>
        <strain evidence="2 3">DSM 45928</strain>
    </source>
</reference>
<feature type="transmembrane region" description="Helical" evidence="1">
    <location>
        <begin position="145"/>
        <end position="165"/>
    </location>
</feature>
<dbReference type="OrthoDB" id="5195266at2"/>
<sequence length="207" mass="22368">MRTKPHGRDRLDRTLQWLPVTPTSLVVIGLVCGLATPFVAQFGGRWLFVATILVVVTFLCDRWYPSVLERLSKPTRRSLIFIPVVARLVEVAWLYGFWRLGVPAGVVIAAGAVSLLHEYIRSRAQVAGLREIAIPTLGERSSRSWTALAGYGVGGVISLVSTSITEGMATGVVTIAAIAWLLLGILGFVQLMIVVSAALRTNGRSGE</sequence>
<keyword evidence="2" id="KW-0808">Transferase</keyword>
<dbReference type="AlphaFoldDB" id="A0A543B2N6"/>
<feature type="transmembrane region" description="Helical" evidence="1">
    <location>
        <begin position="20"/>
        <end position="40"/>
    </location>
</feature>